<organism evidence="1 2">
    <name type="scientific">Elysia crispata</name>
    <name type="common">lettuce slug</name>
    <dbReference type="NCBI Taxonomy" id="231223"/>
    <lineage>
        <taxon>Eukaryota</taxon>
        <taxon>Metazoa</taxon>
        <taxon>Spiralia</taxon>
        <taxon>Lophotrochozoa</taxon>
        <taxon>Mollusca</taxon>
        <taxon>Gastropoda</taxon>
        <taxon>Heterobranchia</taxon>
        <taxon>Euthyneura</taxon>
        <taxon>Panpulmonata</taxon>
        <taxon>Sacoglossa</taxon>
        <taxon>Placobranchoidea</taxon>
        <taxon>Plakobranchidae</taxon>
        <taxon>Elysia</taxon>
    </lineage>
</organism>
<reference evidence="1" key="1">
    <citation type="journal article" date="2023" name="G3 (Bethesda)">
        <title>A reference genome for the long-term kleptoplast-retaining sea slug Elysia crispata morphotype clarki.</title>
        <authorList>
            <person name="Eastman K.E."/>
            <person name="Pendleton A.L."/>
            <person name="Shaikh M.A."/>
            <person name="Suttiyut T."/>
            <person name="Ogas R."/>
            <person name="Tomko P."/>
            <person name="Gavelis G."/>
            <person name="Widhalm J.R."/>
            <person name="Wisecaver J.H."/>
        </authorList>
    </citation>
    <scope>NUCLEOTIDE SEQUENCE</scope>
    <source>
        <strain evidence="1">ECLA1</strain>
    </source>
</reference>
<dbReference type="AlphaFoldDB" id="A0AAE1E3W7"/>
<evidence type="ECO:0000313" key="2">
    <source>
        <dbReference type="Proteomes" id="UP001283361"/>
    </source>
</evidence>
<dbReference type="EMBL" id="JAWDGP010001427">
    <property type="protein sequence ID" value="KAK3791923.1"/>
    <property type="molecule type" value="Genomic_DNA"/>
</dbReference>
<protein>
    <submittedName>
        <fullName evidence="1">Uncharacterized protein</fullName>
    </submittedName>
</protein>
<keyword evidence="2" id="KW-1185">Reference proteome</keyword>
<comment type="caution">
    <text evidence="1">The sequence shown here is derived from an EMBL/GenBank/DDBJ whole genome shotgun (WGS) entry which is preliminary data.</text>
</comment>
<accession>A0AAE1E3W7</accession>
<proteinExistence type="predicted"/>
<sequence length="169" mass="18347">MSLWLGEEGGREGEMTLESTAQSIGESRSLGTQFSIGVKMFGIALRLPTIQAKSPKQRVGHTFRYLKPSEPTPVSYSSYNLPPRTVAHHVLIVPLPISRPPSKSSPQRLHVLQFVGLSRPPFSTRPDNLSQSPLAGCSTTTNSSRYSTQSAHASWLCAVSLGYSTHGPD</sequence>
<dbReference type="Proteomes" id="UP001283361">
    <property type="component" value="Unassembled WGS sequence"/>
</dbReference>
<evidence type="ECO:0000313" key="1">
    <source>
        <dbReference type="EMBL" id="KAK3791923.1"/>
    </source>
</evidence>
<gene>
    <name evidence="1" type="ORF">RRG08_065475</name>
</gene>
<name>A0AAE1E3W7_9GAST</name>